<evidence type="ECO:0000313" key="2">
    <source>
        <dbReference type="Proteomes" id="UP000250991"/>
    </source>
</evidence>
<organism evidence="1 2">
    <name type="scientific">Escherichia coli</name>
    <dbReference type="NCBI Taxonomy" id="562"/>
    <lineage>
        <taxon>Bacteria</taxon>
        <taxon>Pseudomonadati</taxon>
        <taxon>Pseudomonadota</taxon>
        <taxon>Gammaproteobacteria</taxon>
        <taxon>Enterobacterales</taxon>
        <taxon>Enterobacteriaceae</taxon>
        <taxon>Escherichia</taxon>
    </lineage>
</organism>
<name>A0A2X3LUD7_ECOLX</name>
<sequence length="71" mass="7346">MKVFSKGLFTFLVILVGYNAAQAFGGTGVNGAIIAALFLLGYNPLQPPVTTPVFTISLVCPSIRAAILSAC</sequence>
<dbReference type="EC" id="2.7.1.-" evidence="1"/>
<gene>
    <name evidence="1" type="primary">murP_2</name>
    <name evidence="1" type="ORF">NCTC8009_02960</name>
</gene>
<accession>A0A2X3LUD7</accession>
<protein>
    <submittedName>
        <fullName evidence="1">N-acetylmuramic acid-specific PTS system EIIBC component</fullName>
        <ecNumber evidence="1">2.7.1.-</ecNumber>
    </submittedName>
</protein>
<dbReference type="Proteomes" id="UP000250991">
    <property type="component" value="Unassembled WGS sequence"/>
</dbReference>
<keyword evidence="1" id="KW-0808">Transferase</keyword>
<evidence type="ECO:0000313" key="1">
    <source>
        <dbReference type="EMBL" id="SQD02499.1"/>
    </source>
</evidence>
<proteinExistence type="predicted"/>
<dbReference type="AlphaFoldDB" id="A0A2X3LUD7"/>
<dbReference type="GO" id="GO:0016740">
    <property type="term" value="F:transferase activity"/>
    <property type="evidence" value="ECO:0007669"/>
    <property type="project" value="UniProtKB-KW"/>
</dbReference>
<reference evidence="1 2" key="1">
    <citation type="submission" date="2018-06" db="EMBL/GenBank/DDBJ databases">
        <authorList>
            <consortium name="Pathogen Informatics"/>
            <person name="Doyle S."/>
        </authorList>
    </citation>
    <scope>NUCLEOTIDE SEQUENCE [LARGE SCALE GENOMIC DNA]</scope>
    <source>
        <strain evidence="1 2">NCTC8009</strain>
    </source>
</reference>
<dbReference type="EMBL" id="UARW01000010">
    <property type="protein sequence ID" value="SQD02499.1"/>
    <property type="molecule type" value="Genomic_DNA"/>
</dbReference>